<evidence type="ECO:0000259" key="1">
    <source>
        <dbReference type="Pfam" id="PF14550"/>
    </source>
</evidence>
<comment type="caution">
    <text evidence="2">The sequence shown here is derived from an EMBL/GenBank/DDBJ whole genome shotgun (WGS) entry which is preliminary data.</text>
</comment>
<evidence type="ECO:0000313" key="2">
    <source>
        <dbReference type="EMBL" id="GGB00496.1"/>
    </source>
</evidence>
<dbReference type="RefSeq" id="WP_188825086.1">
    <property type="nucleotide sequence ID" value="NZ_BMHH01000013.1"/>
</dbReference>
<sequence length="133" mass="14501">MKGEFATDAQVFKVDEGLGLVFGWAIVCKVDGKEYYDTQGDFIPEDAMLKAAADFMANSRMAKEMHEGGEKGSVLFAWPMTADIAKAMGIESKQTGLMIAMKPSSPEMLAKFKSGEFTGFSIGGRRIKDREVA</sequence>
<evidence type="ECO:0000313" key="3">
    <source>
        <dbReference type="Proteomes" id="UP000646478"/>
    </source>
</evidence>
<dbReference type="EMBL" id="BMHH01000013">
    <property type="protein sequence ID" value="GGB00496.1"/>
    <property type="molecule type" value="Genomic_DNA"/>
</dbReference>
<dbReference type="Proteomes" id="UP000646478">
    <property type="component" value="Unassembled WGS sequence"/>
</dbReference>
<dbReference type="InterPro" id="IPR027924">
    <property type="entry name" value="XkdF"/>
</dbReference>
<feature type="domain" description="Phage-like element PBSX protein XkdF" evidence="1">
    <location>
        <begin position="13"/>
        <end position="125"/>
    </location>
</feature>
<reference evidence="2" key="2">
    <citation type="submission" date="2020-09" db="EMBL/GenBank/DDBJ databases">
        <authorList>
            <person name="Sun Q."/>
            <person name="Zhou Y."/>
        </authorList>
    </citation>
    <scope>NUCLEOTIDE SEQUENCE</scope>
    <source>
        <strain evidence="2">CGMCC 1.15082</strain>
    </source>
</reference>
<keyword evidence="3" id="KW-1185">Reference proteome</keyword>
<gene>
    <name evidence="2" type="ORF">GCM10011491_30870</name>
</gene>
<organism evidence="2 3">
    <name type="scientific">Brucella endophytica</name>
    <dbReference type="NCBI Taxonomy" id="1963359"/>
    <lineage>
        <taxon>Bacteria</taxon>
        <taxon>Pseudomonadati</taxon>
        <taxon>Pseudomonadota</taxon>
        <taxon>Alphaproteobacteria</taxon>
        <taxon>Hyphomicrobiales</taxon>
        <taxon>Brucellaceae</taxon>
        <taxon>Brucella/Ochrobactrum group</taxon>
        <taxon>Brucella</taxon>
    </lineage>
</organism>
<dbReference type="AlphaFoldDB" id="A0A916SHH2"/>
<accession>A0A916SHH2</accession>
<reference evidence="2" key="1">
    <citation type="journal article" date="2014" name="Int. J. Syst. Evol. Microbiol.">
        <title>Complete genome sequence of Corynebacterium casei LMG S-19264T (=DSM 44701T), isolated from a smear-ripened cheese.</title>
        <authorList>
            <consortium name="US DOE Joint Genome Institute (JGI-PGF)"/>
            <person name="Walter F."/>
            <person name="Albersmeier A."/>
            <person name="Kalinowski J."/>
            <person name="Ruckert C."/>
        </authorList>
    </citation>
    <scope>NUCLEOTIDE SEQUENCE</scope>
    <source>
        <strain evidence="2">CGMCC 1.15082</strain>
    </source>
</reference>
<name>A0A916SHH2_9HYPH</name>
<protein>
    <recommendedName>
        <fullName evidence="1">Phage-like element PBSX protein XkdF domain-containing protein</fullName>
    </recommendedName>
</protein>
<dbReference type="Pfam" id="PF14550">
    <property type="entry name" value="Peptidase_S78_2"/>
    <property type="match status" value="1"/>
</dbReference>
<proteinExistence type="predicted"/>